<comment type="caution">
    <text evidence="1">The sequence shown here is derived from an EMBL/GenBank/DDBJ whole genome shotgun (WGS) entry which is preliminary data.</text>
</comment>
<dbReference type="EMBL" id="WURB01000002">
    <property type="protein sequence ID" value="MXQ10451.1"/>
    <property type="molecule type" value="Genomic_DNA"/>
</dbReference>
<proteinExistence type="predicted"/>
<evidence type="ECO:0000313" key="2">
    <source>
        <dbReference type="Proteomes" id="UP000436483"/>
    </source>
</evidence>
<evidence type="ECO:0000313" key="1">
    <source>
        <dbReference type="EMBL" id="MXQ10451.1"/>
    </source>
</evidence>
<protein>
    <submittedName>
        <fullName evidence="1">Uncharacterized protein</fullName>
    </submittedName>
</protein>
<gene>
    <name evidence="1" type="ORF">GR328_03050</name>
</gene>
<reference evidence="1 2" key="2">
    <citation type="submission" date="2020-01" db="EMBL/GenBank/DDBJ databases">
        <title>Microvirga sp. nov., an arsenate reduction bacterium isolated from Tibet hotspring sediments.</title>
        <authorList>
            <person name="Xian W.-D."/>
            <person name="Li W.-J."/>
        </authorList>
    </citation>
    <scope>NUCLEOTIDE SEQUENCE [LARGE SCALE GENOMIC DNA]</scope>
    <source>
        <strain evidence="1 2">KCTC 23863</strain>
    </source>
</reference>
<dbReference type="Proteomes" id="UP000436483">
    <property type="component" value="Unassembled WGS sequence"/>
</dbReference>
<keyword evidence="2" id="KW-1185">Reference proteome</keyword>
<name>A0A7X3MNP9_9HYPH</name>
<accession>A0A7X3MNP9</accession>
<organism evidence="1 2">
    <name type="scientific">Microvirga makkahensis</name>
    <dbReference type="NCBI Taxonomy" id="1128670"/>
    <lineage>
        <taxon>Bacteria</taxon>
        <taxon>Pseudomonadati</taxon>
        <taxon>Pseudomonadota</taxon>
        <taxon>Alphaproteobacteria</taxon>
        <taxon>Hyphomicrobiales</taxon>
        <taxon>Methylobacteriaceae</taxon>
        <taxon>Microvirga</taxon>
    </lineage>
</organism>
<sequence>MIIVRDDGSFNDTLLDIEIARLESLVSDLERLRDGGVPAAEEIAAAPIIDQWEVAMRSEAALIGLIQGHPRGLSMLRPSVTSGLWIIDPVRGYARTLSRIYALGLRRGEHAGSIQ</sequence>
<reference evidence="1 2" key="1">
    <citation type="submission" date="2019-12" db="EMBL/GenBank/DDBJ databases">
        <authorList>
            <person name="Yuan C.-G."/>
        </authorList>
    </citation>
    <scope>NUCLEOTIDE SEQUENCE [LARGE SCALE GENOMIC DNA]</scope>
    <source>
        <strain evidence="1 2">KCTC 23863</strain>
    </source>
</reference>
<dbReference type="RefSeq" id="WP_160883066.1">
    <property type="nucleotide sequence ID" value="NZ_WURB01000002.1"/>
</dbReference>
<dbReference type="OrthoDB" id="7870532at2"/>
<dbReference type="AlphaFoldDB" id="A0A7X3MNP9"/>